<dbReference type="Proteomes" id="UP000636800">
    <property type="component" value="Chromosome 1"/>
</dbReference>
<dbReference type="Pfam" id="PF22916">
    <property type="entry name" value="UTP25_NTPase-like"/>
    <property type="match status" value="1"/>
</dbReference>
<accession>A0A835VJ28</accession>
<dbReference type="GO" id="GO:0000462">
    <property type="term" value="P:maturation of SSU-rRNA from tricistronic rRNA transcript (SSU-rRNA, 5.8S rRNA, LSU-rRNA)"/>
    <property type="evidence" value="ECO:0007669"/>
    <property type="project" value="TreeGrafter"/>
</dbReference>
<dbReference type="GO" id="GO:0034511">
    <property type="term" value="F:U3 snoRNA binding"/>
    <property type="evidence" value="ECO:0007669"/>
    <property type="project" value="InterPro"/>
</dbReference>
<dbReference type="InterPro" id="IPR010678">
    <property type="entry name" value="UTP25"/>
</dbReference>
<dbReference type="OrthoDB" id="550575at2759"/>
<protein>
    <recommendedName>
        <fullName evidence="1">UTP25 NTP hydrolase-like domain-containing protein</fullName>
    </recommendedName>
</protein>
<feature type="domain" description="UTP25 NTP hydrolase-like" evidence="1">
    <location>
        <begin position="2"/>
        <end position="80"/>
    </location>
</feature>
<comment type="caution">
    <text evidence="2">The sequence shown here is derived from an EMBL/GenBank/DDBJ whole genome shotgun (WGS) entry which is preliminary data.</text>
</comment>
<reference evidence="2 3" key="1">
    <citation type="journal article" date="2020" name="Nat. Food">
        <title>A phased Vanilla planifolia genome enables genetic improvement of flavour and production.</title>
        <authorList>
            <person name="Hasing T."/>
            <person name="Tang H."/>
            <person name="Brym M."/>
            <person name="Khazi F."/>
            <person name="Huang T."/>
            <person name="Chambers A.H."/>
        </authorList>
    </citation>
    <scope>NUCLEOTIDE SEQUENCE [LARGE SCALE GENOMIC DNA]</scope>
    <source>
        <tissue evidence="2">Leaf</tissue>
    </source>
</reference>
<proteinExistence type="predicted"/>
<evidence type="ECO:0000259" key="1">
    <source>
        <dbReference type="Pfam" id="PF22916"/>
    </source>
</evidence>
<dbReference type="GO" id="GO:0019843">
    <property type="term" value="F:rRNA binding"/>
    <property type="evidence" value="ECO:0007669"/>
    <property type="project" value="TreeGrafter"/>
</dbReference>
<evidence type="ECO:0000313" key="2">
    <source>
        <dbReference type="EMBL" id="KAG0498386.1"/>
    </source>
</evidence>
<keyword evidence="3" id="KW-1185">Reference proteome</keyword>
<dbReference type="PANTHER" id="PTHR12933:SF0">
    <property type="entry name" value="U3 SMALL NUCLEOLAR RNA-ASSOCIATED PROTEIN 25 HOMOLOG"/>
    <property type="match status" value="1"/>
</dbReference>
<dbReference type="PANTHER" id="PTHR12933">
    <property type="entry name" value="ORF PROTEIN-RELATED"/>
    <property type="match status" value="1"/>
</dbReference>
<dbReference type="InterPro" id="IPR053940">
    <property type="entry name" value="UTP25_NTPase-like"/>
</dbReference>
<evidence type="ECO:0000313" key="3">
    <source>
        <dbReference type="Proteomes" id="UP000636800"/>
    </source>
</evidence>
<organism evidence="2 3">
    <name type="scientific">Vanilla planifolia</name>
    <name type="common">Vanilla</name>
    <dbReference type="NCBI Taxonomy" id="51239"/>
    <lineage>
        <taxon>Eukaryota</taxon>
        <taxon>Viridiplantae</taxon>
        <taxon>Streptophyta</taxon>
        <taxon>Embryophyta</taxon>
        <taxon>Tracheophyta</taxon>
        <taxon>Spermatophyta</taxon>
        <taxon>Magnoliopsida</taxon>
        <taxon>Liliopsida</taxon>
        <taxon>Asparagales</taxon>
        <taxon>Orchidaceae</taxon>
        <taxon>Vanilloideae</taxon>
        <taxon>Vanilleae</taxon>
        <taxon>Vanilla</taxon>
    </lineage>
</organism>
<sequence>MDRFNAEFGMRKVEEDDENFDVNLEPHKRAKPDDFENLFGGNNEDCFIMGMKFTKRSIKLYSNFYSSDVIVASPLGLITVSRMKILLETCVFLLHGHFFFPVFFSSCCISFTI</sequence>
<gene>
    <name evidence="2" type="ORF">HPP92_003077</name>
</gene>
<dbReference type="EMBL" id="JADCNL010000001">
    <property type="protein sequence ID" value="KAG0498386.1"/>
    <property type="molecule type" value="Genomic_DNA"/>
</dbReference>
<dbReference type="AlphaFoldDB" id="A0A835VJ28"/>
<dbReference type="GO" id="GO:0032040">
    <property type="term" value="C:small-subunit processome"/>
    <property type="evidence" value="ECO:0007669"/>
    <property type="project" value="TreeGrafter"/>
</dbReference>
<name>A0A835VJ28_VANPL</name>